<dbReference type="PANTHER" id="PTHR23508:SF10">
    <property type="entry name" value="CARBOXYLIC ACID TRANSPORTER PROTEIN HOMOLOG"/>
    <property type="match status" value="1"/>
</dbReference>
<feature type="domain" description="Major facilitator superfamily (MFS) profile" evidence="6">
    <location>
        <begin position="2"/>
        <end position="389"/>
    </location>
</feature>
<feature type="transmembrane region" description="Helical" evidence="5">
    <location>
        <begin position="275"/>
        <end position="293"/>
    </location>
</feature>
<dbReference type="Gene3D" id="1.20.1250.20">
    <property type="entry name" value="MFS general substrate transporter like domains"/>
    <property type="match status" value="2"/>
</dbReference>
<dbReference type="Proteomes" id="UP001501410">
    <property type="component" value="Unassembled WGS sequence"/>
</dbReference>
<dbReference type="SUPFAM" id="SSF103473">
    <property type="entry name" value="MFS general substrate transporter"/>
    <property type="match status" value="1"/>
</dbReference>
<dbReference type="PANTHER" id="PTHR23508">
    <property type="entry name" value="CARBOXYLIC ACID TRANSPORTER PROTEIN HOMOLOG"/>
    <property type="match status" value="1"/>
</dbReference>
<feature type="transmembrane region" description="Helical" evidence="5">
    <location>
        <begin position="339"/>
        <end position="356"/>
    </location>
</feature>
<sequence>MLILIAALGYFVDVYDLILFIIVRQPSLTALGYTGTDLTREGILLLNLQMIGMLSGGIVWGILGDKKGRLSVLFGTILLYSLANILNGMIQNIQQYYVLRFVAGFGLAGELGAGVTLVSEVMSKEKRGLGTTIVSGIGIAGAVAGFLVADKFDWRTAYYVGGGMGLFLLLLRVSVAESGMFARIREDKVVRGGFLRFLLVRKNFVAYVRCIFIGIPIWFTIGIIVTMATELASALHISGVVKGSTAVMYHYIGASAGAFLCGILSQTLRSRKKALLIALLALAATIGVLFAATGASSSFFYWMLLIIGIPNGYWSVFMSTASEQFGTNIRATVTTTIPNFVRGTIVGVSAIFVYLSQEQSWGFVKAAMVIGSVLISTALIATMRSEDTFGKNLDFIEG</sequence>
<feature type="transmembrane region" description="Helical" evidence="5">
    <location>
        <begin position="43"/>
        <end position="63"/>
    </location>
</feature>
<evidence type="ECO:0000313" key="7">
    <source>
        <dbReference type="EMBL" id="GAA4450491.1"/>
    </source>
</evidence>
<dbReference type="Pfam" id="PF07690">
    <property type="entry name" value="MFS_1"/>
    <property type="match status" value="1"/>
</dbReference>
<feature type="transmembrane region" description="Helical" evidence="5">
    <location>
        <begin position="129"/>
        <end position="149"/>
    </location>
</feature>
<accession>A0ABP8MH37</accession>
<dbReference type="InterPro" id="IPR011701">
    <property type="entry name" value="MFS"/>
</dbReference>
<dbReference type="PROSITE" id="PS50850">
    <property type="entry name" value="MFS"/>
    <property type="match status" value="1"/>
</dbReference>
<comment type="subcellular location">
    <subcellularLocation>
        <location evidence="1">Membrane</location>
        <topology evidence="1">Multi-pass membrane protein</topology>
    </subcellularLocation>
</comment>
<proteinExistence type="predicted"/>
<feature type="transmembrane region" description="Helical" evidence="5">
    <location>
        <begin position="248"/>
        <end position="268"/>
    </location>
</feature>
<keyword evidence="4 5" id="KW-0472">Membrane</keyword>
<gene>
    <name evidence="7" type="ORF">GCM10023092_06430</name>
</gene>
<keyword evidence="8" id="KW-1185">Reference proteome</keyword>
<feature type="transmembrane region" description="Helical" evidence="5">
    <location>
        <begin position="204"/>
        <end position="228"/>
    </location>
</feature>
<feature type="transmembrane region" description="Helical" evidence="5">
    <location>
        <begin position="362"/>
        <end position="381"/>
    </location>
</feature>
<name>A0ABP8MH37_9BACT</name>
<keyword evidence="3 5" id="KW-1133">Transmembrane helix</keyword>
<evidence type="ECO:0000313" key="8">
    <source>
        <dbReference type="Proteomes" id="UP001501410"/>
    </source>
</evidence>
<feature type="transmembrane region" description="Helical" evidence="5">
    <location>
        <begin position="70"/>
        <end position="90"/>
    </location>
</feature>
<feature type="transmembrane region" description="Helical" evidence="5">
    <location>
        <begin position="155"/>
        <end position="175"/>
    </location>
</feature>
<evidence type="ECO:0000256" key="4">
    <source>
        <dbReference type="ARBA" id="ARBA00023136"/>
    </source>
</evidence>
<protein>
    <submittedName>
        <fullName evidence="7">MFS transporter</fullName>
    </submittedName>
</protein>
<dbReference type="EMBL" id="BAABEZ010000004">
    <property type="protein sequence ID" value="GAA4450491.1"/>
    <property type="molecule type" value="Genomic_DNA"/>
</dbReference>
<feature type="transmembrane region" description="Helical" evidence="5">
    <location>
        <begin position="299"/>
        <end position="318"/>
    </location>
</feature>
<evidence type="ECO:0000259" key="6">
    <source>
        <dbReference type="PROSITE" id="PS50850"/>
    </source>
</evidence>
<organism evidence="7 8">
    <name type="scientific">Rurimicrobium arvi</name>
    <dbReference type="NCBI Taxonomy" id="2049916"/>
    <lineage>
        <taxon>Bacteria</taxon>
        <taxon>Pseudomonadati</taxon>
        <taxon>Bacteroidota</taxon>
        <taxon>Chitinophagia</taxon>
        <taxon>Chitinophagales</taxon>
        <taxon>Chitinophagaceae</taxon>
        <taxon>Rurimicrobium</taxon>
    </lineage>
</organism>
<feature type="transmembrane region" description="Helical" evidence="5">
    <location>
        <begin position="96"/>
        <end position="117"/>
    </location>
</feature>
<evidence type="ECO:0000256" key="3">
    <source>
        <dbReference type="ARBA" id="ARBA00022989"/>
    </source>
</evidence>
<reference evidence="8" key="1">
    <citation type="journal article" date="2019" name="Int. J. Syst. Evol. Microbiol.">
        <title>The Global Catalogue of Microorganisms (GCM) 10K type strain sequencing project: providing services to taxonomists for standard genome sequencing and annotation.</title>
        <authorList>
            <consortium name="The Broad Institute Genomics Platform"/>
            <consortium name="The Broad Institute Genome Sequencing Center for Infectious Disease"/>
            <person name="Wu L."/>
            <person name="Ma J."/>
        </authorList>
    </citation>
    <scope>NUCLEOTIDE SEQUENCE [LARGE SCALE GENOMIC DNA]</scope>
    <source>
        <strain evidence="8">JCM 31921</strain>
    </source>
</reference>
<dbReference type="InterPro" id="IPR036259">
    <property type="entry name" value="MFS_trans_sf"/>
</dbReference>
<feature type="transmembrane region" description="Helical" evidence="5">
    <location>
        <begin position="7"/>
        <end position="23"/>
    </location>
</feature>
<comment type="caution">
    <text evidence="7">The sequence shown here is derived from an EMBL/GenBank/DDBJ whole genome shotgun (WGS) entry which is preliminary data.</text>
</comment>
<evidence type="ECO:0000256" key="2">
    <source>
        <dbReference type="ARBA" id="ARBA00022692"/>
    </source>
</evidence>
<dbReference type="InterPro" id="IPR020846">
    <property type="entry name" value="MFS_dom"/>
</dbReference>
<evidence type="ECO:0000256" key="1">
    <source>
        <dbReference type="ARBA" id="ARBA00004141"/>
    </source>
</evidence>
<keyword evidence="2 5" id="KW-0812">Transmembrane</keyword>
<evidence type="ECO:0000256" key="5">
    <source>
        <dbReference type="SAM" id="Phobius"/>
    </source>
</evidence>